<dbReference type="SUPFAM" id="SSF53335">
    <property type="entry name" value="S-adenosyl-L-methionine-dependent methyltransferases"/>
    <property type="match status" value="1"/>
</dbReference>
<dbReference type="Ensembl" id="ENSCCRT00000078549.2">
    <property type="protein sequence ID" value="ENSCCRP00000072485.2"/>
    <property type="gene ID" value="ENSCCRG00000038942.2"/>
</dbReference>
<dbReference type="Pfam" id="PF09243">
    <property type="entry name" value="Rsm22"/>
    <property type="match status" value="1"/>
</dbReference>
<dbReference type="InterPro" id="IPR029063">
    <property type="entry name" value="SAM-dependent_MTases_sf"/>
</dbReference>
<comment type="function">
    <text evidence="9">Mitochondrial ribosome (mitoribosome) assembly factor. Binds at the interface of the head and body domains of the mitochondrial small ribosomal subunit (mt-SSU), occluding the mRNA channel and preventing compaction of the head domain towards the body. Probable inactive methyltransferase: retains the characteristic folding and ability to bind S-adenosyl-L-methionine, but it probably lost its methyltransferase activity.</text>
</comment>
<dbReference type="GO" id="GO:0051539">
    <property type="term" value="F:4 iron, 4 sulfur cluster binding"/>
    <property type="evidence" value="ECO:0007669"/>
    <property type="project" value="UniProtKB-KW"/>
</dbReference>
<keyword evidence="2" id="KW-0004">4Fe-4S</keyword>
<dbReference type="GO" id="GO:0003735">
    <property type="term" value="F:structural constituent of ribosome"/>
    <property type="evidence" value="ECO:0007669"/>
    <property type="project" value="TreeGrafter"/>
</dbReference>
<comment type="subcellular location">
    <subcellularLocation>
        <location evidence="1">Mitochondrion matrix</location>
    </subcellularLocation>
</comment>
<keyword evidence="3" id="KW-0949">S-adenosyl-L-methionine</keyword>
<evidence type="ECO:0000256" key="2">
    <source>
        <dbReference type="ARBA" id="ARBA00022485"/>
    </source>
</evidence>
<comment type="similarity">
    <text evidence="10">Belongs to the methyltransferase superfamily. Rsm22 family.</text>
</comment>
<evidence type="ECO:0000256" key="8">
    <source>
        <dbReference type="ARBA" id="ARBA00023128"/>
    </source>
</evidence>
<keyword evidence="5" id="KW-0809">Transit peptide</keyword>
<reference evidence="14" key="1">
    <citation type="submission" date="2025-08" db="UniProtKB">
        <authorList>
            <consortium name="Ensembl"/>
        </authorList>
    </citation>
    <scope>IDENTIFICATION</scope>
</reference>
<dbReference type="GO" id="GO:0046872">
    <property type="term" value="F:metal ion binding"/>
    <property type="evidence" value="ECO:0007669"/>
    <property type="project" value="UniProtKB-KW"/>
</dbReference>
<dbReference type="GeneTree" id="ENSGT00390000006103"/>
<evidence type="ECO:0000256" key="1">
    <source>
        <dbReference type="ARBA" id="ARBA00004305"/>
    </source>
</evidence>
<name>A0A8C1E733_CYPCA</name>
<proteinExistence type="inferred from homology"/>
<dbReference type="FunFam" id="3.40.50.150:FF:000196">
    <property type="entry name" value="methyltransferase-like protein 17, mitochondrial"/>
    <property type="match status" value="1"/>
</dbReference>
<reference evidence="14" key="2">
    <citation type="submission" date="2025-09" db="UniProtKB">
        <authorList>
            <consortium name="Ensembl"/>
        </authorList>
    </citation>
    <scope>IDENTIFICATION</scope>
</reference>
<evidence type="ECO:0000256" key="3">
    <source>
        <dbReference type="ARBA" id="ARBA00022691"/>
    </source>
</evidence>
<dbReference type="GO" id="GO:0005763">
    <property type="term" value="C:mitochondrial small ribosomal subunit"/>
    <property type="evidence" value="ECO:0007669"/>
    <property type="project" value="TreeGrafter"/>
</dbReference>
<comment type="subunit">
    <text evidence="11">Associates with the mitochondrial ribosome (mitoribosome).</text>
</comment>
<evidence type="ECO:0000256" key="10">
    <source>
        <dbReference type="ARBA" id="ARBA00060800"/>
    </source>
</evidence>
<evidence type="ECO:0000256" key="11">
    <source>
        <dbReference type="ARBA" id="ARBA00062800"/>
    </source>
</evidence>
<evidence type="ECO:0000256" key="13">
    <source>
        <dbReference type="ARBA" id="ARBA00081511"/>
    </source>
</evidence>
<keyword evidence="6" id="KW-0408">Iron</keyword>
<dbReference type="GO" id="GO:0006412">
    <property type="term" value="P:translation"/>
    <property type="evidence" value="ECO:0007669"/>
    <property type="project" value="InterPro"/>
</dbReference>
<evidence type="ECO:0000256" key="6">
    <source>
        <dbReference type="ARBA" id="ARBA00023004"/>
    </source>
</evidence>
<keyword evidence="4" id="KW-0479">Metal-binding</keyword>
<sequence length="501" mass="57792">MYLLGSRMYVKCTRCHVALCLKDAQRCQSSAAHLEQHDFLKGAPHRKHPGVTNLKTVRLPEQLQVAAQSVLKRADVKSLSEKAHKLSNFLWSRKRATETSQLREKAVLLEKKFLEQERDIHTDGIDRKLEARIRKRVLSELRRTTYHRTPLRYKCIIVLKQFFIDWGCEVLCVLLDNSALISLRCWHVSRYDEDLGLVYMAARLAGGYAAVLRALNEIKKRDPVFVPYSLLDFGSGLGTGTWASHTLWGDSLKEYVCVDSSGDMNTLAEQLLRGGNDVDNPVIKQVYFRQFLPVSPKVQFDLVIAAFSLSELATLDERLNVIFTLWRKTNSYLVLVENGTKDGHQILMEARDTILKREDDVKHDLRRPSIFAPCTHELPCPKLIKQHVVPCNFSQFYYPLPLLKSQERQQEKLSYLIISRSDEEKPQKTERWDMARLISQVRRRPRHVQCQLCCANGELKQLAVTARCHGKDMYRCARSSDWGDLLPVFHAEDDNTENKTR</sequence>
<evidence type="ECO:0000256" key="7">
    <source>
        <dbReference type="ARBA" id="ARBA00023014"/>
    </source>
</evidence>
<evidence type="ECO:0000256" key="5">
    <source>
        <dbReference type="ARBA" id="ARBA00022946"/>
    </source>
</evidence>
<accession>A0A8C1E733</accession>
<dbReference type="InterPro" id="IPR052571">
    <property type="entry name" value="Mt_RNA_Methyltransferase"/>
</dbReference>
<evidence type="ECO:0000256" key="12">
    <source>
        <dbReference type="ARBA" id="ARBA00069745"/>
    </source>
</evidence>
<dbReference type="GO" id="GO:0042274">
    <property type="term" value="P:ribosomal small subunit biogenesis"/>
    <property type="evidence" value="ECO:0007669"/>
    <property type="project" value="UniProtKB-ARBA"/>
</dbReference>
<evidence type="ECO:0000256" key="4">
    <source>
        <dbReference type="ARBA" id="ARBA00022723"/>
    </source>
</evidence>
<evidence type="ECO:0000256" key="9">
    <source>
        <dbReference type="ARBA" id="ARBA00045681"/>
    </source>
</evidence>
<dbReference type="Proteomes" id="UP001108240">
    <property type="component" value="Unplaced"/>
</dbReference>
<protein>
    <recommendedName>
        <fullName evidence="12">Ribosome assembly protein METTL17, mitochondrial</fullName>
    </recommendedName>
    <alternativeName>
        <fullName evidence="13">Methyltransferase-like protein 17</fullName>
    </alternativeName>
</protein>
<dbReference type="InterPro" id="IPR015324">
    <property type="entry name" value="Ribosomal_Rsm22-like"/>
</dbReference>
<dbReference type="GO" id="GO:0008168">
    <property type="term" value="F:methyltransferase activity"/>
    <property type="evidence" value="ECO:0007669"/>
    <property type="project" value="InterPro"/>
</dbReference>
<evidence type="ECO:0000313" key="14">
    <source>
        <dbReference type="Ensembl" id="ENSCCRP00000072485.2"/>
    </source>
</evidence>
<dbReference type="OMA" id="RILENSX"/>
<keyword evidence="7" id="KW-0411">Iron-sulfur</keyword>
<organism evidence="14 15">
    <name type="scientific">Cyprinus carpio carpio</name>
    <dbReference type="NCBI Taxonomy" id="630221"/>
    <lineage>
        <taxon>Eukaryota</taxon>
        <taxon>Metazoa</taxon>
        <taxon>Chordata</taxon>
        <taxon>Craniata</taxon>
        <taxon>Vertebrata</taxon>
        <taxon>Euteleostomi</taxon>
        <taxon>Actinopterygii</taxon>
        <taxon>Neopterygii</taxon>
        <taxon>Teleostei</taxon>
        <taxon>Ostariophysi</taxon>
        <taxon>Cypriniformes</taxon>
        <taxon>Cyprinidae</taxon>
        <taxon>Cyprininae</taxon>
        <taxon>Cyprinus</taxon>
    </lineage>
</organism>
<keyword evidence="8" id="KW-0496">Mitochondrion</keyword>
<dbReference type="Gene3D" id="3.40.50.150">
    <property type="entry name" value="Vaccinia Virus protein VP39"/>
    <property type="match status" value="1"/>
</dbReference>
<dbReference type="PANTHER" id="PTHR13184">
    <property type="entry name" value="37S RIBOSOMAL PROTEIN S22"/>
    <property type="match status" value="1"/>
</dbReference>
<dbReference type="AlphaFoldDB" id="A0A8C1E733"/>
<evidence type="ECO:0000313" key="15">
    <source>
        <dbReference type="Proteomes" id="UP001108240"/>
    </source>
</evidence>
<dbReference type="PANTHER" id="PTHR13184:SF5">
    <property type="entry name" value="METHYLTRANSFERASE-LIKE PROTEIN 17, MITOCHONDRIAL"/>
    <property type="match status" value="1"/>
</dbReference>
<keyword evidence="15" id="KW-1185">Reference proteome</keyword>